<dbReference type="AlphaFoldDB" id="A0A923M5C4"/>
<comment type="similarity">
    <text evidence="1">Belongs to the CutA family.</text>
</comment>
<evidence type="ECO:0000313" key="2">
    <source>
        <dbReference type="EMBL" id="MBC5763119.1"/>
    </source>
</evidence>
<dbReference type="PANTHER" id="PTHR23419">
    <property type="entry name" value="DIVALENT CATION TOLERANCE CUTA-RELATED"/>
    <property type="match status" value="1"/>
</dbReference>
<proteinExistence type="inferred from homology"/>
<dbReference type="InterPro" id="IPR004323">
    <property type="entry name" value="Ion_tolerance_CutA"/>
</dbReference>
<accession>A0A923M5C4</accession>
<evidence type="ECO:0000256" key="1">
    <source>
        <dbReference type="ARBA" id="ARBA00010169"/>
    </source>
</evidence>
<keyword evidence="3" id="KW-1185">Reference proteome</keyword>
<dbReference type="GO" id="GO:0005507">
    <property type="term" value="F:copper ion binding"/>
    <property type="evidence" value="ECO:0007669"/>
    <property type="project" value="TreeGrafter"/>
</dbReference>
<protein>
    <submittedName>
        <fullName evidence="2">Divalent-cation tolerance protein CutA</fullName>
    </submittedName>
</protein>
<dbReference type="GO" id="GO:0010038">
    <property type="term" value="P:response to metal ion"/>
    <property type="evidence" value="ECO:0007669"/>
    <property type="project" value="InterPro"/>
</dbReference>
<dbReference type="Proteomes" id="UP000596827">
    <property type="component" value="Unassembled WGS sequence"/>
</dbReference>
<sequence length="121" mass="13498">MENCKETDILAITTTVASRADGERLARELVERRLAACVQLDDGLTSFYRWKGELCAESEVRLVIKTLPQARASIEAFFREQHPYDVPQFLAVPMSASDAYAQWAREQVVLTAAAPAQTPAR</sequence>
<organism evidence="2 3">
    <name type="scientific">Ramlibacter albus</name>
    <dbReference type="NCBI Taxonomy" id="2079448"/>
    <lineage>
        <taxon>Bacteria</taxon>
        <taxon>Pseudomonadati</taxon>
        <taxon>Pseudomonadota</taxon>
        <taxon>Betaproteobacteria</taxon>
        <taxon>Burkholderiales</taxon>
        <taxon>Comamonadaceae</taxon>
        <taxon>Ramlibacter</taxon>
    </lineage>
</organism>
<comment type="caution">
    <text evidence="2">The sequence shown here is derived from an EMBL/GenBank/DDBJ whole genome shotgun (WGS) entry which is preliminary data.</text>
</comment>
<dbReference type="InterPro" id="IPR015867">
    <property type="entry name" value="N-reg_PII/ATP_PRibTrfase_C"/>
</dbReference>
<dbReference type="EMBL" id="JACORU010000001">
    <property type="protein sequence ID" value="MBC5763119.1"/>
    <property type="molecule type" value="Genomic_DNA"/>
</dbReference>
<gene>
    <name evidence="2" type="ORF">H8R02_01560</name>
</gene>
<evidence type="ECO:0000313" key="3">
    <source>
        <dbReference type="Proteomes" id="UP000596827"/>
    </source>
</evidence>
<dbReference type="SUPFAM" id="SSF54913">
    <property type="entry name" value="GlnB-like"/>
    <property type="match status" value="1"/>
</dbReference>
<name>A0A923M5C4_9BURK</name>
<reference evidence="2" key="1">
    <citation type="submission" date="2020-08" db="EMBL/GenBank/DDBJ databases">
        <title>Ramlibacter sp. GTP1 16S ribosomal RNA gene genome sequencing and assembly.</title>
        <authorList>
            <person name="Kang M."/>
        </authorList>
    </citation>
    <scope>NUCLEOTIDE SEQUENCE</scope>
    <source>
        <strain evidence="2">GTP1</strain>
    </source>
</reference>
<dbReference type="PANTHER" id="PTHR23419:SF8">
    <property type="entry name" value="FI09726P"/>
    <property type="match status" value="1"/>
</dbReference>
<dbReference type="InterPro" id="IPR011322">
    <property type="entry name" value="N-reg_PII-like_a/b"/>
</dbReference>
<dbReference type="Gene3D" id="3.30.70.120">
    <property type="match status" value="1"/>
</dbReference>
<dbReference type="Pfam" id="PF03091">
    <property type="entry name" value="CutA1"/>
    <property type="match status" value="1"/>
</dbReference>